<dbReference type="AlphaFoldDB" id="A0A2T1C0V7"/>
<dbReference type="RefSeq" id="WP_106289634.1">
    <property type="nucleotide sequence ID" value="NZ_CAWNTC010000110.1"/>
</dbReference>
<name>A0A2T1C0V7_9CYAN</name>
<dbReference type="Gene3D" id="2.60.120.620">
    <property type="entry name" value="q2cbj1_9rhob like domain"/>
    <property type="match status" value="1"/>
</dbReference>
<gene>
    <name evidence="1" type="ORF">C7B64_15860</name>
</gene>
<dbReference type="PANTHER" id="PTHR20883">
    <property type="entry name" value="PHYTANOYL-COA DIOXYGENASE DOMAIN CONTAINING 1"/>
    <property type="match status" value="1"/>
</dbReference>
<dbReference type="InterPro" id="IPR008775">
    <property type="entry name" value="Phytyl_CoA_dOase-like"/>
</dbReference>
<dbReference type="PANTHER" id="PTHR20883:SF48">
    <property type="entry name" value="ECTOINE DIOXYGENASE"/>
    <property type="match status" value="1"/>
</dbReference>
<dbReference type="GO" id="GO:0005506">
    <property type="term" value="F:iron ion binding"/>
    <property type="evidence" value="ECO:0007669"/>
    <property type="project" value="UniProtKB-ARBA"/>
</dbReference>
<dbReference type="SUPFAM" id="SSF51197">
    <property type="entry name" value="Clavaminate synthase-like"/>
    <property type="match status" value="1"/>
</dbReference>
<evidence type="ECO:0000313" key="1">
    <source>
        <dbReference type="EMBL" id="PSB01890.1"/>
    </source>
</evidence>
<dbReference type="Pfam" id="PF05721">
    <property type="entry name" value="PhyH"/>
    <property type="match status" value="1"/>
</dbReference>
<protein>
    <submittedName>
        <fullName evidence="1">Phytanoyl-CoA dioxygenase</fullName>
    </submittedName>
</protein>
<reference evidence="1 2" key="1">
    <citation type="submission" date="2018-02" db="EMBL/GenBank/DDBJ databases">
        <authorList>
            <person name="Cohen D.B."/>
            <person name="Kent A.D."/>
        </authorList>
    </citation>
    <scope>NUCLEOTIDE SEQUENCE [LARGE SCALE GENOMIC DNA]</scope>
    <source>
        <strain evidence="1 2">CCAP 1448/3</strain>
    </source>
</reference>
<reference evidence="1 2" key="2">
    <citation type="submission" date="2018-03" db="EMBL/GenBank/DDBJ databases">
        <title>The ancient ancestry and fast evolution of plastids.</title>
        <authorList>
            <person name="Moore K.R."/>
            <person name="Magnabosco C."/>
            <person name="Momper L."/>
            <person name="Gold D.A."/>
            <person name="Bosak T."/>
            <person name="Fournier G.P."/>
        </authorList>
    </citation>
    <scope>NUCLEOTIDE SEQUENCE [LARGE SCALE GENOMIC DNA]</scope>
    <source>
        <strain evidence="1 2">CCAP 1448/3</strain>
    </source>
</reference>
<keyword evidence="1" id="KW-0223">Dioxygenase</keyword>
<accession>A0A2T1C0V7</accession>
<proteinExistence type="predicted"/>
<comment type="caution">
    <text evidence="1">The sequence shown here is derived from an EMBL/GenBank/DDBJ whole genome shotgun (WGS) entry which is preliminary data.</text>
</comment>
<dbReference type="GO" id="GO:0016706">
    <property type="term" value="F:2-oxoglutarate-dependent dioxygenase activity"/>
    <property type="evidence" value="ECO:0007669"/>
    <property type="project" value="UniProtKB-ARBA"/>
</dbReference>
<keyword evidence="1" id="KW-0560">Oxidoreductase</keyword>
<dbReference type="Proteomes" id="UP000238762">
    <property type="component" value="Unassembled WGS sequence"/>
</dbReference>
<keyword evidence="2" id="KW-1185">Reference proteome</keyword>
<organism evidence="1 2">
    <name type="scientific">Merismopedia glauca CCAP 1448/3</name>
    <dbReference type="NCBI Taxonomy" id="1296344"/>
    <lineage>
        <taxon>Bacteria</taxon>
        <taxon>Bacillati</taxon>
        <taxon>Cyanobacteriota</taxon>
        <taxon>Cyanophyceae</taxon>
        <taxon>Synechococcales</taxon>
        <taxon>Merismopediaceae</taxon>
        <taxon>Merismopedia</taxon>
    </lineage>
</organism>
<dbReference type="EMBL" id="PVWJ01000082">
    <property type="protein sequence ID" value="PSB01890.1"/>
    <property type="molecule type" value="Genomic_DNA"/>
</dbReference>
<evidence type="ECO:0000313" key="2">
    <source>
        <dbReference type="Proteomes" id="UP000238762"/>
    </source>
</evidence>
<sequence length="296" mass="34009">MLAVNQNLSEAQLALLPTEEDVAFYEEHGWYISPKIIADEAIAEATVATERYHRGERDRPLSVSTGYSDWKPEDGYDVVRNNEFVSLQSEGLRQLALQPIIGAIAARLTRTTQIRLLDDQLVYKPPFSHNTKTAVGWHADHAYWATCSSQQLITAWIPFHDCDESRGPLVVIDKSHKWLGTENTRFFNNPDLEQMEEKLPKPGREIVKVPMTLKKGQVSFHHCWTIHGSYPNVSQNYRLALAVHLQDRDNSYQAFRNFEGKEIHIFDELICRKLPNGDPDFSDPHVFPVLWSELDR</sequence>
<dbReference type="OrthoDB" id="9814777at2"/>